<dbReference type="AlphaFoldDB" id="A0A061J8P3"/>
<dbReference type="EMBL" id="AUPL01000439">
    <property type="protein sequence ID" value="ESL11803.1"/>
    <property type="molecule type" value="Genomic_DNA"/>
</dbReference>
<keyword evidence="2" id="KW-1185">Reference proteome</keyword>
<evidence type="ECO:0000313" key="1">
    <source>
        <dbReference type="EMBL" id="ESL11803.1"/>
    </source>
</evidence>
<dbReference type="VEuPathDB" id="TriTrypDB:TRSC58_00439"/>
<proteinExistence type="predicted"/>
<accession>A0A061J8P3</accession>
<dbReference type="Proteomes" id="UP000031737">
    <property type="component" value="Unassembled WGS sequence"/>
</dbReference>
<reference evidence="1 2" key="1">
    <citation type="submission" date="2013-07" db="EMBL/GenBank/DDBJ databases">
        <authorList>
            <person name="Stoco P.H."/>
            <person name="Wagner G."/>
            <person name="Gerber A."/>
            <person name="Zaha A."/>
            <person name="Thompson C."/>
            <person name="Bartholomeu D.C."/>
            <person name="Luckemeyer D.D."/>
            <person name="Bahia D."/>
            <person name="Loreto E."/>
            <person name="Prestes E.B."/>
            <person name="Lima F.M."/>
            <person name="Rodrigues-Luiz G."/>
            <person name="Vallejo G.A."/>
            <person name="Filho J.F."/>
            <person name="Monteiro K.M."/>
            <person name="Tyler K.M."/>
            <person name="de Almeida L.G."/>
            <person name="Ortiz M.F."/>
            <person name="Siervo M.A."/>
            <person name="de Moraes M.H."/>
            <person name="Cunha O.L."/>
            <person name="Mendonca-Neto R."/>
            <person name="Silva R."/>
            <person name="Teixeira S.M."/>
            <person name="Murta S.M."/>
            <person name="Sincero T.C."/>
            <person name="Mendes T.A."/>
            <person name="Urmenyi T.P."/>
            <person name="Silva V.G."/>
            <person name="da Rocha W.D."/>
            <person name="Andersson B."/>
            <person name="Romanha A.J."/>
            <person name="Steindel M."/>
            <person name="de Vasconcelos A.T."/>
            <person name="Grisard E.C."/>
        </authorList>
    </citation>
    <scope>NUCLEOTIDE SEQUENCE [LARGE SCALE GENOMIC DNA]</scope>
    <source>
        <strain evidence="1 2">SC58</strain>
    </source>
</reference>
<dbReference type="OrthoDB" id="246978at2759"/>
<name>A0A061J8P3_TRYRA</name>
<evidence type="ECO:0000313" key="2">
    <source>
        <dbReference type="Proteomes" id="UP000031737"/>
    </source>
</evidence>
<evidence type="ECO:0008006" key="3">
    <source>
        <dbReference type="Google" id="ProtNLM"/>
    </source>
</evidence>
<protein>
    <recommendedName>
        <fullName evidence="3">Succinate dehydrogenase subunit</fullName>
    </recommendedName>
</protein>
<gene>
    <name evidence="1" type="ORF">TRSC58_00439</name>
</gene>
<comment type="caution">
    <text evidence="1">The sequence shown here is derived from an EMBL/GenBank/DDBJ whole genome shotgun (WGS) entry which is preliminary data.</text>
</comment>
<sequence length="370" mass="41879">MIFHYCTLISHVFTFRHFFFFCPFPRRFPRSERKEPFTDSMRRFASPLGGGIHCLLRRVASAAVVRNIPQAKSSAQLGTPVTKEEVAQAFNVPAAILAQVRRPAEVLFAELDLARVRFAPLIATLGAEEDVTKIATEVKEAKTGKDGSAAAAARKPVAGAKEKFKNTEWKSIKELVTFYEEVMLPARLVHLDYSVYELNSFHIKDDLKRGLSAFKQDYLDKQKVELVKVQKQMQDCQEFIKSVGTTAFDTIIFNDIANILRVCGERNPYAHRLAMQVLEDMNLLRVPFNEVTTKMLHAIVFNDGAFDDSALMFTLVEYPERGEVSVSREPVDRIADDTLKIISARHQTPLDDGVKLHQNDTQPCLQRSLE</sequence>
<organism evidence="1 2">
    <name type="scientific">Trypanosoma rangeli SC58</name>
    <dbReference type="NCBI Taxonomy" id="429131"/>
    <lineage>
        <taxon>Eukaryota</taxon>
        <taxon>Discoba</taxon>
        <taxon>Euglenozoa</taxon>
        <taxon>Kinetoplastea</taxon>
        <taxon>Metakinetoplastina</taxon>
        <taxon>Trypanosomatida</taxon>
        <taxon>Trypanosomatidae</taxon>
        <taxon>Trypanosoma</taxon>
        <taxon>Herpetosoma</taxon>
    </lineage>
</organism>